<gene>
    <name evidence="2" type="ORF">BOLC7T41882H</name>
</gene>
<protein>
    <recommendedName>
        <fullName evidence="3">Squalene cyclase N-terminal domain-containing protein</fullName>
    </recommendedName>
</protein>
<dbReference type="AlphaFoldDB" id="A0A3P6EW70"/>
<evidence type="ECO:0008006" key="3">
    <source>
        <dbReference type="Google" id="ProtNLM"/>
    </source>
</evidence>
<sequence length="34" mass="3924">MWKLKIGDGDSPWLRTTNNHVGRQTWEFDPPSGP</sequence>
<feature type="region of interest" description="Disordered" evidence="1">
    <location>
        <begin position="1"/>
        <end position="34"/>
    </location>
</feature>
<dbReference type="EMBL" id="LR031876">
    <property type="protein sequence ID" value="VDD36322.1"/>
    <property type="molecule type" value="Genomic_DNA"/>
</dbReference>
<name>A0A3P6EW70_BRAOL</name>
<accession>A0A3P6EW70</accession>
<evidence type="ECO:0000313" key="2">
    <source>
        <dbReference type="EMBL" id="VDD36322.1"/>
    </source>
</evidence>
<evidence type="ECO:0000256" key="1">
    <source>
        <dbReference type="SAM" id="MobiDB-lite"/>
    </source>
</evidence>
<organism evidence="2">
    <name type="scientific">Brassica oleracea</name>
    <name type="common">Wild cabbage</name>
    <dbReference type="NCBI Taxonomy" id="3712"/>
    <lineage>
        <taxon>Eukaryota</taxon>
        <taxon>Viridiplantae</taxon>
        <taxon>Streptophyta</taxon>
        <taxon>Embryophyta</taxon>
        <taxon>Tracheophyta</taxon>
        <taxon>Spermatophyta</taxon>
        <taxon>Magnoliopsida</taxon>
        <taxon>eudicotyledons</taxon>
        <taxon>Gunneridae</taxon>
        <taxon>Pentapetalae</taxon>
        <taxon>rosids</taxon>
        <taxon>malvids</taxon>
        <taxon>Brassicales</taxon>
        <taxon>Brassicaceae</taxon>
        <taxon>Brassiceae</taxon>
        <taxon>Brassica</taxon>
    </lineage>
</organism>
<reference evidence="2" key="1">
    <citation type="submission" date="2018-11" db="EMBL/GenBank/DDBJ databases">
        <authorList>
            <consortium name="Genoscope - CEA"/>
            <person name="William W."/>
        </authorList>
    </citation>
    <scope>NUCLEOTIDE SEQUENCE</scope>
</reference>
<proteinExistence type="predicted"/>